<gene>
    <name evidence="1" type="ORF">AGR2A_Lc70099</name>
</gene>
<evidence type="ECO:0000313" key="2">
    <source>
        <dbReference type="Proteomes" id="UP000191933"/>
    </source>
</evidence>
<comment type="caution">
    <text evidence="1">The sequence shown here is derived from an EMBL/GenBank/DDBJ whole genome shotgun (WGS) entry which is preliminary data.</text>
</comment>
<accession>A0A9W5B5A7</accession>
<proteinExistence type="predicted"/>
<dbReference type="Proteomes" id="UP000191933">
    <property type="component" value="Unassembled WGS sequence"/>
</dbReference>
<organism evidence="1 2">
    <name type="scientific">Agrobacterium genomosp. 2 str. CFBP 5494</name>
    <dbReference type="NCBI Taxonomy" id="1183436"/>
    <lineage>
        <taxon>Bacteria</taxon>
        <taxon>Pseudomonadati</taxon>
        <taxon>Pseudomonadota</taxon>
        <taxon>Alphaproteobacteria</taxon>
        <taxon>Hyphomicrobiales</taxon>
        <taxon>Rhizobiaceae</taxon>
        <taxon>Rhizobium/Agrobacterium group</taxon>
        <taxon>Agrobacterium</taxon>
        <taxon>Agrobacterium tumefaciens complex</taxon>
    </lineage>
</organism>
<keyword evidence="2" id="KW-1185">Reference proteome</keyword>
<reference evidence="1 2" key="1">
    <citation type="submission" date="2016-01" db="EMBL/GenBank/DDBJ databases">
        <authorList>
            <person name="Regsiter A."/>
            <person name="william w."/>
        </authorList>
    </citation>
    <scope>NUCLEOTIDE SEQUENCE [LARGE SCALE GENOMIC DNA]</scope>
    <source>
        <strain evidence="1 2">CFBP 5494</strain>
    </source>
</reference>
<evidence type="ECO:0000313" key="1">
    <source>
        <dbReference type="EMBL" id="CUW99390.1"/>
    </source>
</evidence>
<dbReference type="EMBL" id="FBVY01000036">
    <property type="protein sequence ID" value="CUW99390.1"/>
    <property type="molecule type" value="Genomic_DNA"/>
</dbReference>
<protein>
    <submittedName>
        <fullName evidence="1">Uncharacterized protein</fullName>
    </submittedName>
</protein>
<sequence>MVLDIGHSQISLISVVVKVALKTGTKKRT</sequence>
<name>A0A9W5B5A7_9HYPH</name>
<dbReference type="AlphaFoldDB" id="A0A9W5B5A7"/>